<gene>
    <name evidence="1" type="ORF">F4820DRAFT_442974</name>
</gene>
<proteinExistence type="predicted"/>
<dbReference type="Proteomes" id="UP001497700">
    <property type="component" value="Unassembled WGS sequence"/>
</dbReference>
<sequence>MSAATATQQQHLLLSPAELAYLHGSLSLAPAVRADGRAATQFRPLTAETDVLPGANGSARVCLADGTEAVVGVKAEVGQTQQRQQQRYHDNYSYENKELRRKRKDGEQKEEEQGEEDEAERTKKTGENEWVEITVEIPGYRDDDSSTVFLATMLSEALLADGEFAKKLWINRRFHWKLYVDIILISPPLSYPLPLLSLTTHLALLATRLPRLKSEGDEDPMFDDDWAASQFIYPRQSSAIRTSAGSRPPITLLVMAVGDNIIFDPSKEELAVADTALAVSVGETGVLPVDDAREEAMDVDVDEGATRTGRNLRLLSVRTIDPPSRLTAPGVPNSVNAAAWGQGEPAAKDPGARAAETDNVEGVWRAPRGGAKVSVLGAMVQKVLEKGGVAEEVLEGLEAVDLG</sequence>
<keyword evidence="2" id="KW-1185">Reference proteome</keyword>
<keyword evidence="1" id="KW-0687">Ribonucleoprotein</keyword>
<keyword evidence="1" id="KW-0689">Ribosomal protein</keyword>
<accession>A0ACB9ZHN1</accession>
<reference evidence="1 2" key="1">
    <citation type="journal article" date="2022" name="New Phytol.">
        <title>Ecological generalism drives hyperdiversity of secondary metabolite gene clusters in xylarialean endophytes.</title>
        <authorList>
            <person name="Franco M.E.E."/>
            <person name="Wisecaver J.H."/>
            <person name="Arnold A.E."/>
            <person name="Ju Y.M."/>
            <person name="Slot J.C."/>
            <person name="Ahrendt S."/>
            <person name="Moore L.P."/>
            <person name="Eastman K.E."/>
            <person name="Scott K."/>
            <person name="Konkel Z."/>
            <person name="Mondo S.J."/>
            <person name="Kuo A."/>
            <person name="Hayes R.D."/>
            <person name="Haridas S."/>
            <person name="Andreopoulos B."/>
            <person name="Riley R."/>
            <person name="LaButti K."/>
            <person name="Pangilinan J."/>
            <person name="Lipzen A."/>
            <person name="Amirebrahimi M."/>
            <person name="Yan J."/>
            <person name="Adam C."/>
            <person name="Keymanesh K."/>
            <person name="Ng V."/>
            <person name="Louie K."/>
            <person name="Northen T."/>
            <person name="Drula E."/>
            <person name="Henrissat B."/>
            <person name="Hsieh H.M."/>
            <person name="Youens-Clark K."/>
            <person name="Lutzoni F."/>
            <person name="Miadlikowska J."/>
            <person name="Eastwood D.C."/>
            <person name="Hamelin R.C."/>
            <person name="Grigoriev I.V."/>
            <person name="U'Ren J.M."/>
        </authorList>
    </citation>
    <scope>NUCLEOTIDE SEQUENCE [LARGE SCALE GENOMIC DNA]</scope>
    <source>
        <strain evidence="1 2">CBS 119005</strain>
    </source>
</reference>
<comment type="caution">
    <text evidence="1">The sequence shown here is derived from an EMBL/GenBank/DDBJ whole genome shotgun (WGS) entry which is preliminary data.</text>
</comment>
<name>A0ACB9ZHN1_9PEZI</name>
<dbReference type="EMBL" id="MU393423">
    <property type="protein sequence ID" value="KAI4870689.1"/>
    <property type="molecule type" value="Genomic_DNA"/>
</dbReference>
<evidence type="ECO:0000313" key="1">
    <source>
        <dbReference type="EMBL" id="KAI4870689.1"/>
    </source>
</evidence>
<protein>
    <submittedName>
        <fullName evidence="1">Ribosomal protein S5 domain 2-type protein</fullName>
    </submittedName>
</protein>
<organism evidence="1 2">
    <name type="scientific">Hypoxylon rubiginosum</name>
    <dbReference type="NCBI Taxonomy" id="110542"/>
    <lineage>
        <taxon>Eukaryota</taxon>
        <taxon>Fungi</taxon>
        <taxon>Dikarya</taxon>
        <taxon>Ascomycota</taxon>
        <taxon>Pezizomycotina</taxon>
        <taxon>Sordariomycetes</taxon>
        <taxon>Xylariomycetidae</taxon>
        <taxon>Xylariales</taxon>
        <taxon>Hypoxylaceae</taxon>
        <taxon>Hypoxylon</taxon>
    </lineage>
</organism>
<evidence type="ECO:0000313" key="2">
    <source>
        <dbReference type="Proteomes" id="UP001497700"/>
    </source>
</evidence>